<dbReference type="Pfam" id="PF12698">
    <property type="entry name" value="ABC2_membrane_3"/>
    <property type="match status" value="1"/>
</dbReference>
<feature type="transmembrane region" description="Helical" evidence="5">
    <location>
        <begin position="20"/>
        <end position="36"/>
    </location>
</feature>
<comment type="caution">
    <text evidence="7">The sequence shown here is derived from an EMBL/GenBank/DDBJ whole genome shotgun (WGS) entry which is preliminary data.</text>
</comment>
<comment type="subcellular location">
    <subcellularLocation>
        <location evidence="1">Membrane</location>
        <topology evidence="1">Multi-pass membrane protein</topology>
    </subcellularLocation>
</comment>
<feature type="domain" description="ABC-2 type transporter transmembrane" evidence="6">
    <location>
        <begin position="55"/>
        <end position="311"/>
    </location>
</feature>
<dbReference type="PANTHER" id="PTHR43027">
    <property type="entry name" value="DOXORUBICIN RESISTANCE ABC TRANSPORTER PERMEASE PROTEIN DRRC-RELATED"/>
    <property type="match status" value="1"/>
</dbReference>
<name>A0ABS3L9Y6_9ENTE</name>
<dbReference type="PANTHER" id="PTHR43027:SF1">
    <property type="entry name" value="DOXORUBICIN RESISTANCE ABC TRANSPORTER PERMEASE PROTEIN DRRC-RELATED"/>
    <property type="match status" value="1"/>
</dbReference>
<gene>
    <name evidence="7" type="ORF">JZO70_05310</name>
</gene>
<keyword evidence="2 5" id="KW-0812">Transmembrane</keyword>
<reference evidence="7 8" key="1">
    <citation type="submission" date="2021-03" db="EMBL/GenBank/DDBJ databases">
        <title>Enterococcal diversity collection.</title>
        <authorList>
            <person name="Gilmore M.S."/>
            <person name="Schwartzman J."/>
            <person name="Van Tyne D."/>
            <person name="Martin M."/>
            <person name="Earl A.M."/>
            <person name="Manson A.L."/>
            <person name="Straub T."/>
            <person name="Salamzade R."/>
            <person name="Saavedra J."/>
            <person name="Lebreton F."/>
            <person name="Prichula J."/>
            <person name="Schaufler K."/>
            <person name="Gaca A."/>
            <person name="Sgardioli B."/>
            <person name="Wagenaar J."/>
            <person name="Strong T."/>
        </authorList>
    </citation>
    <scope>NUCLEOTIDE SEQUENCE [LARGE SCALE GENOMIC DNA]</scope>
    <source>
        <strain evidence="7 8">669A</strain>
    </source>
</reference>
<evidence type="ECO:0000259" key="6">
    <source>
        <dbReference type="Pfam" id="PF12698"/>
    </source>
</evidence>
<dbReference type="Proteomes" id="UP000664601">
    <property type="component" value="Unassembled WGS sequence"/>
</dbReference>
<keyword evidence="8" id="KW-1185">Reference proteome</keyword>
<feature type="transmembrane region" description="Helical" evidence="5">
    <location>
        <begin position="236"/>
        <end position="255"/>
    </location>
</feature>
<proteinExistence type="predicted"/>
<feature type="transmembrane region" description="Helical" evidence="5">
    <location>
        <begin position="205"/>
        <end position="229"/>
    </location>
</feature>
<feature type="transmembrane region" description="Helical" evidence="5">
    <location>
        <begin position="293"/>
        <end position="311"/>
    </location>
</feature>
<evidence type="ECO:0000256" key="1">
    <source>
        <dbReference type="ARBA" id="ARBA00004141"/>
    </source>
</evidence>
<evidence type="ECO:0000313" key="8">
    <source>
        <dbReference type="Proteomes" id="UP000664601"/>
    </source>
</evidence>
<feature type="transmembrane region" description="Helical" evidence="5">
    <location>
        <begin position="129"/>
        <end position="149"/>
    </location>
</feature>
<dbReference type="InterPro" id="IPR013525">
    <property type="entry name" value="ABC2_TM"/>
</dbReference>
<dbReference type="RefSeq" id="WP_207672505.1">
    <property type="nucleotide sequence ID" value="NZ_JAFREM010000008.1"/>
</dbReference>
<dbReference type="InterPro" id="IPR052902">
    <property type="entry name" value="ABC-2_transporter"/>
</dbReference>
<feature type="transmembrane region" description="Helical" evidence="5">
    <location>
        <begin position="170"/>
        <end position="193"/>
    </location>
</feature>
<keyword evidence="3 5" id="KW-1133">Transmembrane helix</keyword>
<sequence>MRELLRNHLLRAQEKSARLLMMVGLIVVAFVLALFLNKHTQATLNIAVVGDNPITVQSDSVKITELKTAPPKSELIAGSYDAVVDFSKGTPKITTLKNQEFKDQLQTMLSGGSENMTSTTKKLSKASRILGYILMFLLMAGVTNTFVFTEDKEQHLMERMIASGLSQGKLFISYVVFLFSLLFIPTFLIFILADTVFSVNLGMSLANYGLLIGIICLIGTSFALCNAAFFKDGDQASMIGSMILVITSLVSGSFFSLSNEETWWNGIIKVLPQKQFLQLVEYVSGGESFRSNYLVIVYLLVLSGIFLLIAITKNRRTYLR</sequence>
<keyword evidence="4 5" id="KW-0472">Membrane</keyword>
<accession>A0ABS3L9Y6</accession>
<evidence type="ECO:0000256" key="3">
    <source>
        <dbReference type="ARBA" id="ARBA00022989"/>
    </source>
</evidence>
<evidence type="ECO:0000256" key="5">
    <source>
        <dbReference type="SAM" id="Phobius"/>
    </source>
</evidence>
<evidence type="ECO:0000256" key="4">
    <source>
        <dbReference type="ARBA" id="ARBA00023136"/>
    </source>
</evidence>
<protein>
    <submittedName>
        <fullName evidence="7">ABC transporter permease</fullName>
    </submittedName>
</protein>
<evidence type="ECO:0000256" key="2">
    <source>
        <dbReference type="ARBA" id="ARBA00022692"/>
    </source>
</evidence>
<organism evidence="7 8">
    <name type="scientific">Candidatus Enterococcus moelleringii</name>
    <dbReference type="NCBI Taxonomy" id="2815325"/>
    <lineage>
        <taxon>Bacteria</taxon>
        <taxon>Bacillati</taxon>
        <taxon>Bacillota</taxon>
        <taxon>Bacilli</taxon>
        <taxon>Lactobacillales</taxon>
        <taxon>Enterococcaceae</taxon>
        <taxon>Enterococcus</taxon>
    </lineage>
</organism>
<evidence type="ECO:0000313" key="7">
    <source>
        <dbReference type="EMBL" id="MBO1305566.1"/>
    </source>
</evidence>
<dbReference type="EMBL" id="JAFREM010000008">
    <property type="protein sequence ID" value="MBO1305566.1"/>
    <property type="molecule type" value="Genomic_DNA"/>
</dbReference>